<gene>
    <name evidence="6" type="ORF">ACI2L5_30140</name>
</gene>
<dbReference type="InterPro" id="IPR031157">
    <property type="entry name" value="G_TR_CS"/>
</dbReference>
<dbReference type="PROSITE" id="PS51722">
    <property type="entry name" value="G_TR_2"/>
    <property type="match status" value="1"/>
</dbReference>
<dbReference type="InterPro" id="IPR005225">
    <property type="entry name" value="Small_GTP-bd"/>
</dbReference>
<protein>
    <submittedName>
        <fullName evidence="6">GTP-binding protein</fullName>
    </submittedName>
</protein>
<dbReference type="PRINTS" id="PR01037">
    <property type="entry name" value="TCRTETOQM"/>
</dbReference>
<evidence type="ECO:0000256" key="1">
    <source>
        <dbReference type="ARBA" id="ARBA00022741"/>
    </source>
</evidence>
<keyword evidence="3" id="KW-0342">GTP-binding</keyword>
<dbReference type="SUPFAM" id="SSF54980">
    <property type="entry name" value="EF-G C-terminal domain-like"/>
    <property type="match status" value="2"/>
</dbReference>
<feature type="domain" description="Tr-type G" evidence="5">
    <location>
        <begin position="7"/>
        <end position="257"/>
    </location>
</feature>
<feature type="compositionally biased region" description="Pro residues" evidence="4">
    <location>
        <begin position="683"/>
        <end position="702"/>
    </location>
</feature>
<dbReference type="SUPFAM" id="SSF50447">
    <property type="entry name" value="Translation proteins"/>
    <property type="match status" value="1"/>
</dbReference>
<dbReference type="InterPro" id="IPR009000">
    <property type="entry name" value="Transl_B-barrel_sf"/>
</dbReference>
<name>A0ABW8LWY7_9ACTN</name>
<dbReference type="Gene3D" id="3.40.50.300">
    <property type="entry name" value="P-loop containing nucleotide triphosphate hydrolases"/>
    <property type="match status" value="1"/>
</dbReference>
<comment type="caution">
    <text evidence="6">The sequence shown here is derived from an EMBL/GenBank/DDBJ whole genome shotgun (WGS) entry which is preliminary data.</text>
</comment>
<dbReference type="InterPro" id="IPR020568">
    <property type="entry name" value="Ribosomal_Su5_D2-typ_SF"/>
</dbReference>
<evidence type="ECO:0000259" key="5">
    <source>
        <dbReference type="PROSITE" id="PS51722"/>
    </source>
</evidence>
<dbReference type="InterPro" id="IPR000640">
    <property type="entry name" value="EFG_V-like"/>
</dbReference>
<dbReference type="RefSeq" id="WP_404747553.1">
    <property type="nucleotide sequence ID" value="NZ_JBJDQH010000010.1"/>
</dbReference>
<keyword evidence="1" id="KW-0547">Nucleotide-binding</keyword>
<organism evidence="6 7">
    <name type="scientific">Streptomyces milbemycinicus</name>
    <dbReference type="NCBI Taxonomy" id="476552"/>
    <lineage>
        <taxon>Bacteria</taxon>
        <taxon>Bacillati</taxon>
        <taxon>Actinomycetota</taxon>
        <taxon>Actinomycetes</taxon>
        <taxon>Kitasatosporales</taxon>
        <taxon>Streptomycetaceae</taxon>
        <taxon>Streptomyces</taxon>
    </lineage>
</organism>
<dbReference type="SMART" id="SM00889">
    <property type="entry name" value="EFG_IV"/>
    <property type="match status" value="1"/>
</dbReference>
<dbReference type="Gene3D" id="3.30.230.10">
    <property type="match status" value="1"/>
</dbReference>
<keyword evidence="2" id="KW-0648">Protein biosynthesis</keyword>
<evidence type="ECO:0000256" key="3">
    <source>
        <dbReference type="ARBA" id="ARBA00023134"/>
    </source>
</evidence>
<accession>A0ABW8LWY7</accession>
<proteinExistence type="predicted"/>
<sequence>MPTPRTSRTLNIGILAHVDAGKTSLTERLLFDHGAIDRLGSVDSGTTQTDTGDIERERGITVRSAVASFTVGPAQINLIDTPGHSDFIAEVERALGVLDGAVLVLSAVEGVQAQTRVLMKTLRRLRLPTLLFVNKIDRAGARDEGLLTDIRHKLAPHLVALTAVRDLGTRHARAVPRSLDDADFRAQMAEALAETDDALLARVLDGPPPTPAELRAALAGGTADCRVHPVFFGSALSGQGVGALARGMARLLPPAPVGAAAAAAPYGTVFAVERRGGTGGKTAYLRLFAGELAVRQKVTLHRRGPGGTLVEYGGQITSLDVVGRAGARADAGRLTAGNIGKVRGLPEVRVGDRLGETDAHSDADANTGPSAESGTGRANGRGPGHPPPDQPHFAAPSLSTVVRPREPGPGPAARLHAALLSLAEQDPLIHARALPGGATSVLLYGEVQKEIIASTLARDFGIEADFEPSRPVHVERPEGIGEACEEMARRRHSGLWATIGLRVEPARTGSGVIFRYETELGALPRAFHHAIEETVHDTLLEGHDGRPVIDCLVTLIRSGFSSPLSTARDFRELTPVVLERALRAAGTRVYEPCHAFELEIPHDALAPVTGHLTAAEADITAVEETAGGVPAWLLEGRIPAREVHGVKRWLPGLTRGEGVWWSRPSGDRPLGPGRDRRTGPAPGSDPGPRSGPGPGQMPGPAT</sequence>
<dbReference type="InterPro" id="IPR014721">
    <property type="entry name" value="Ribsml_uS5_D2-typ_fold_subgr"/>
</dbReference>
<dbReference type="InterPro" id="IPR005517">
    <property type="entry name" value="Transl_elong_EFG/EF2_IV"/>
</dbReference>
<dbReference type="InterPro" id="IPR000795">
    <property type="entry name" value="T_Tr_GTP-bd_dom"/>
</dbReference>
<evidence type="ECO:0000256" key="2">
    <source>
        <dbReference type="ARBA" id="ARBA00022917"/>
    </source>
</evidence>
<dbReference type="NCBIfam" id="TIGR00231">
    <property type="entry name" value="small_GTP"/>
    <property type="match status" value="1"/>
</dbReference>
<dbReference type="Gene3D" id="2.40.30.10">
    <property type="entry name" value="Translation factors"/>
    <property type="match status" value="1"/>
</dbReference>
<feature type="compositionally biased region" description="Low complexity" evidence="4">
    <location>
        <begin position="662"/>
        <end position="672"/>
    </location>
</feature>
<dbReference type="Pfam" id="PF00679">
    <property type="entry name" value="EFG_C"/>
    <property type="match status" value="1"/>
</dbReference>
<dbReference type="InterPro" id="IPR035647">
    <property type="entry name" value="EFG_III/V"/>
</dbReference>
<keyword evidence="7" id="KW-1185">Reference proteome</keyword>
<dbReference type="PANTHER" id="PTHR43261">
    <property type="entry name" value="TRANSLATION ELONGATION FACTOR G-RELATED"/>
    <property type="match status" value="1"/>
</dbReference>
<feature type="region of interest" description="Disordered" evidence="4">
    <location>
        <begin position="658"/>
        <end position="702"/>
    </location>
</feature>
<dbReference type="PANTHER" id="PTHR43261:SF1">
    <property type="entry name" value="RIBOSOME-RELEASING FACTOR 2, MITOCHONDRIAL"/>
    <property type="match status" value="1"/>
</dbReference>
<evidence type="ECO:0000256" key="4">
    <source>
        <dbReference type="SAM" id="MobiDB-lite"/>
    </source>
</evidence>
<evidence type="ECO:0000313" key="6">
    <source>
        <dbReference type="EMBL" id="MFK4269170.1"/>
    </source>
</evidence>
<evidence type="ECO:0000313" key="7">
    <source>
        <dbReference type="Proteomes" id="UP001620295"/>
    </source>
</evidence>
<dbReference type="SUPFAM" id="SSF52540">
    <property type="entry name" value="P-loop containing nucleoside triphosphate hydrolases"/>
    <property type="match status" value="1"/>
</dbReference>
<dbReference type="Pfam" id="PF03764">
    <property type="entry name" value="EFG_IV"/>
    <property type="match status" value="1"/>
</dbReference>
<dbReference type="Pfam" id="PF00009">
    <property type="entry name" value="GTP_EFTU"/>
    <property type="match status" value="1"/>
</dbReference>
<dbReference type="Proteomes" id="UP001620295">
    <property type="component" value="Unassembled WGS sequence"/>
</dbReference>
<dbReference type="SUPFAM" id="SSF54211">
    <property type="entry name" value="Ribosomal protein S5 domain 2-like"/>
    <property type="match status" value="1"/>
</dbReference>
<dbReference type="PRINTS" id="PR00315">
    <property type="entry name" value="ELONGATNFCT"/>
</dbReference>
<dbReference type="EMBL" id="JBJDQH010000010">
    <property type="protein sequence ID" value="MFK4269170.1"/>
    <property type="molecule type" value="Genomic_DNA"/>
</dbReference>
<reference evidence="6 7" key="1">
    <citation type="submission" date="2024-11" db="EMBL/GenBank/DDBJ databases">
        <title>The Natural Products Discovery Center: Release of the First 8490 Sequenced Strains for Exploring Actinobacteria Biosynthetic Diversity.</title>
        <authorList>
            <person name="Kalkreuter E."/>
            <person name="Kautsar S.A."/>
            <person name="Yang D."/>
            <person name="Bader C.D."/>
            <person name="Teijaro C.N."/>
            <person name="Fluegel L."/>
            <person name="Davis C.M."/>
            <person name="Simpson J.R."/>
            <person name="Lauterbach L."/>
            <person name="Steele A.D."/>
            <person name="Gui C."/>
            <person name="Meng S."/>
            <person name="Li G."/>
            <person name="Viehrig K."/>
            <person name="Ye F."/>
            <person name="Su P."/>
            <person name="Kiefer A.F."/>
            <person name="Nichols A."/>
            <person name="Cepeda A.J."/>
            <person name="Yan W."/>
            <person name="Fan B."/>
            <person name="Jiang Y."/>
            <person name="Adhikari A."/>
            <person name="Zheng C.-J."/>
            <person name="Schuster L."/>
            <person name="Cowan T.M."/>
            <person name="Smanski M.J."/>
            <person name="Chevrette M.G."/>
            <person name="De Carvalho L.P.S."/>
            <person name="Shen B."/>
        </authorList>
    </citation>
    <scope>NUCLEOTIDE SEQUENCE [LARGE SCALE GENOMIC DNA]</scope>
    <source>
        <strain evidence="6 7">NPDC020863</strain>
    </source>
</reference>
<feature type="region of interest" description="Disordered" evidence="4">
    <location>
        <begin position="356"/>
        <end position="395"/>
    </location>
</feature>
<dbReference type="PROSITE" id="PS00301">
    <property type="entry name" value="G_TR_1"/>
    <property type="match status" value="1"/>
</dbReference>
<dbReference type="InterPro" id="IPR027417">
    <property type="entry name" value="P-loop_NTPase"/>
</dbReference>